<feature type="domain" description="AB hydrolase-1" evidence="2">
    <location>
        <begin position="8"/>
        <end position="60"/>
    </location>
</feature>
<reference evidence="4" key="1">
    <citation type="submission" date="2023-07" db="EMBL/GenBank/DDBJ databases">
        <title>30 novel species of actinomycetes from the DSMZ collection.</title>
        <authorList>
            <person name="Nouioui I."/>
        </authorList>
    </citation>
    <scope>NUCLEOTIDE SEQUENCE [LARGE SCALE GENOMIC DNA]</scope>
    <source>
        <strain evidence="4">DSM 44938</strain>
    </source>
</reference>
<keyword evidence="4" id="KW-1185">Reference proteome</keyword>
<dbReference type="PANTHER" id="PTHR42977">
    <property type="entry name" value="HYDROLASE-RELATED"/>
    <property type="match status" value="1"/>
</dbReference>
<dbReference type="GO" id="GO:0016787">
    <property type="term" value="F:hydrolase activity"/>
    <property type="evidence" value="ECO:0007669"/>
    <property type="project" value="UniProtKB-KW"/>
</dbReference>
<dbReference type="Pfam" id="PF00561">
    <property type="entry name" value="Abhydrolase_1"/>
    <property type="match status" value="1"/>
</dbReference>
<gene>
    <name evidence="3" type="ORF">RM590_16825</name>
</gene>
<dbReference type="Proteomes" id="UP001183246">
    <property type="component" value="Unassembled WGS sequence"/>
</dbReference>
<dbReference type="PANTHER" id="PTHR42977:SF3">
    <property type="entry name" value="AB HYDROLASE-1 DOMAIN-CONTAINING PROTEIN"/>
    <property type="match status" value="1"/>
</dbReference>
<dbReference type="EMBL" id="JAVREL010000009">
    <property type="protein sequence ID" value="MDT0344270.1"/>
    <property type="molecule type" value="Genomic_DNA"/>
</dbReference>
<proteinExistence type="predicted"/>
<dbReference type="InterPro" id="IPR000073">
    <property type="entry name" value="AB_hydrolase_1"/>
</dbReference>
<name>A0ABU2MRM0_9ACTN</name>
<organism evidence="3 4">
    <name type="scientific">Streptomyces litchfieldiae</name>
    <dbReference type="NCBI Taxonomy" id="3075543"/>
    <lineage>
        <taxon>Bacteria</taxon>
        <taxon>Bacillati</taxon>
        <taxon>Actinomycetota</taxon>
        <taxon>Actinomycetes</taxon>
        <taxon>Kitasatosporales</taxon>
        <taxon>Streptomycetaceae</taxon>
        <taxon>Streptomyces</taxon>
    </lineage>
</organism>
<sequence length="78" mass="8986">MELFPDYQAYLRQHRPPALIVWGPHDGYMPEESARAYLRDLPDAELHLLPDAGHWALETHLGEIVPLMRDFLGRVLPA</sequence>
<accession>A0ABU2MRM0</accession>
<evidence type="ECO:0000313" key="3">
    <source>
        <dbReference type="EMBL" id="MDT0344270.1"/>
    </source>
</evidence>
<evidence type="ECO:0000313" key="4">
    <source>
        <dbReference type="Proteomes" id="UP001183246"/>
    </source>
</evidence>
<dbReference type="SUPFAM" id="SSF53474">
    <property type="entry name" value="alpha/beta-Hydrolases"/>
    <property type="match status" value="1"/>
</dbReference>
<evidence type="ECO:0000259" key="2">
    <source>
        <dbReference type="Pfam" id="PF00561"/>
    </source>
</evidence>
<evidence type="ECO:0000256" key="1">
    <source>
        <dbReference type="ARBA" id="ARBA00022801"/>
    </source>
</evidence>
<dbReference type="InterPro" id="IPR051340">
    <property type="entry name" value="Haloalkane_dehalogenase"/>
</dbReference>
<protein>
    <submittedName>
        <fullName evidence="3">Alpha/beta fold hydrolase</fullName>
    </submittedName>
</protein>
<dbReference type="InterPro" id="IPR029058">
    <property type="entry name" value="AB_hydrolase_fold"/>
</dbReference>
<dbReference type="Gene3D" id="3.40.50.1820">
    <property type="entry name" value="alpha/beta hydrolase"/>
    <property type="match status" value="1"/>
</dbReference>
<dbReference type="RefSeq" id="WP_311705404.1">
    <property type="nucleotide sequence ID" value="NZ_JAVREL010000009.1"/>
</dbReference>
<comment type="caution">
    <text evidence="3">The sequence shown here is derived from an EMBL/GenBank/DDBJ whole genome shotgun (WGS) entry which is preliminary data.</text>
</comment>
<keyword evidence="1 3" id="KW-0378">Hydrolase</keyword>